<dbReference type="KEGG" id="fek:C1H87_21190"/>
<organism evidence="3 4">
    <name type="scientific">Flavivirga eckloniae</name>
    <dbReference type="NCBI Taxonomy" id="1803846"/>
    <lineage>
        <taxon>Bacteria</taxon>
        <taxon>Pseudomonadati</taxon>
        <taxon>Bacteroidota</taxon>
        <taxon>Flavobacteriia</taxon>
        <taxon>Flavobacteriales</taxon>
        <taxon>Flavobacteriaceae</taxon>
        <taxon>Flavivirga</taxon>
    </lineage>
</organism>
<dbReference type="Gene3D" id="2.60.120.1130">
    <property type="match status" value="1"/>
</dbReference>
<dbReference type="OrthoDB" id="8595007at2"/>
<protein>
    <recommendedName>
        <fullName evidence="2">Transglutaminase-like domain-containing protein</fullName>
    </recommendedName>
</protein>
<keyword evidence="4" id="KW-1185">Reference proteome</keyword>
<dbReference type="RefSeq" id="WP_102757734.1">
    <property type="nucleotide sequence ID" value="NZ_CP025791.1"/>
</dbReference>
<dbReference type="SUPFAM" id="SSF54001">
    <property type="entry name" value="Cysteine proteinases"/>
    <property type="match status" value="1"/>
</dbReference>
<dbReference type="Proteomes" id="UP000235826">
    <property type="component" value="Chromosome"/>
</dbReference>
<feature type="domain" description="Transglutaminase-like" evidence="2">
    <location>
        <begin position="283"/>
        <end position="357"/>
    </location>
</feature>
<dbReference type="InterPro" id="IPR038765">
    <property type="entry name" value="Papain-like_cys_pep_sf"/>
</dbReference>
<dbReference type="InterPro" id="IPR002931">
    <property type="entry name" value="Transglutaminase-like"/>
</dbReference>
<dbReference type="Gene3D" id="3.10.620.30">
    <property type="match status" value="1"/>
</dbReference>
<reference evidence="3 4" key="1">
    <citation type="submission" date="2018-01" db="EMBL/GenBank/DDBJ databases">
        <title>Complete genome sequence of Flavivirga eckloniae ECD14 isolated from seaweed Ecklonia cava.</title>
        <authorList>
            <person name="Lee J.H."/>
            <person name="Baik K.S."/>
            <person name="Seong C.N."/>
        </authorList>
    </citation>
    <scope>NUCLEOTIDE SEQUENCE [LARGE SCALE GENOMIC DNA]</scope>
    <source>
        <strain evidence="3 4">ECD14</strain>
    </source>
</reference>
<gene>
    <name evidence="3" type="ORF">C1H87_21190</name>
</gene>
<feature type="chain" id="PRO_5014616805" description="Transglutaminase-like domain-containing protein" evidence="1">
    <location>
        <begin position="21"/>
        <end position="640"/>
    </location>
</feature>
<evidence type="ECO:0000313" key="4">
    <source>
        <dbReference type="Proteomes" id="UP000235826"/>
    </source>
</evidence>
<dbReference type="Pfam" id="PF01841">
    <property type="entry name" value="Transglut_core"/>
    <property type="match status" value="1"/>
</dbReference>
<dbReference type="EMBL" id="CP025791">
    <property type="protein sequence ID" value="AUP81091.1"/>
    <property type="molecule type" value="Genomic_DNA"/>
</dbReference>
<dbReference type="AlphaFoldDB" id="A0A2K9PVK3"/>
<keyword evidence="1" id="KW-0732">Signal</keyword>
<accession>A0A2K9PVK3</accession>
<evidence type="ECO:0000256" key="1">
    <source>
        <dbReference type="SAM" id="SignalP"/>
    </source>
</evidence>
<dbReference type="Gene3D" id="2.60.40.3140">
    <property type="match status" value="1"/>
</dbReference>
<feature type="signal peptide" evidence="1">
    <location>
        <begin position="1"/>
        <end position="20"/>
    </location>
</feature>
<evidence type="ECO:0000313" key="3">
    <source>
        <dbReference type="EMBL" id="AUP81091.1"/>
    </source>
</evidence>
<proteinExistence type="predicted"/>
<sequence>MLKNIYCLILITAFFNNVFAQKNVDPTPEDKTLAKSLKEKYPDDTVVLQESTDYVTFNFNKKTGNVNVKQESTESLISIDSRSDIQKYIFYDGESSINKFQIKYKNNKSAYFSIKDEAYTSNDLFHNDTRVKYANISFPLLGYRYNTHISKKYHDIKYFTKLLFNDDYPTLKKVIKIEIPNWLNLELKEINFEELSIKKHITNNPKSDSKTYTFTLENIPAVYKEASAPGPSYIYPHILILAKSYTLNNETKNIFNSTQDLYNWYKSLVNDLTNDNTPIKDKVASLTTHAKSDEEKIKNIYYWVQDNIRYIAFEDGIAGFKPDEAANVYNKRYGDCKGMANLTKQMLLEAGFDARLTWIGTKRIAYDYSTPNLSVDNHMICSLLKNGKTIFLDATEKFNSFGEYAHRIQGKQALIENGDEYLLETVPEITSNFNKEVFNYNLKLNGDILEGTASKEFNGESRASLLYHFDTLKNDKKEAFLGYYLNNGDTNITVSNIETTDLLNREISLKMTYDISIKNAVSSFDNDVYVDIDFDKELEGLLLEKRNTDFTFSFKRFLETTTTLTIPSGYTITHIPENISIDSKNYSMRVNFTKNNNAIIYKKVFIMKNAKIEVSDFSEWNHFITKLKNIYNEQIVLTQQ</sequence>
<evidence type="ECO:0000259" key="2">
    <source>
        <dbReference type="Pfam" id="PF01841"/>
    </source>
</evidence>
<name>A0A2K9PVK3_9FLAO</name>